<dbReference type="EMBL" id="JAIKTU010000005">
    <property type="protein sequence ID" value="MBY0755255.1"/>
    <property type="molecule type" value="Genomic_DNA"/>
</dbReference>
<gene>
    <name evidence="2" type="ORF">K5V21_07280</name>
</gene>
<name>A0ABS7KWT7_CLOSR</name>
<dbReference type="Pfam" id="PF05893">
    <property type="entry name" value="LuxC"/>
    <property type="match status" value="1"/>
</dbReference>
<evidence type="ECO:0000313" key="2">
    <source>
        <dbReference type="EMBL" id="MBY0755255.1"/>
    </source>
</evidence>
<evidence type="ECO:0000313" key="3">
    <source>
        <dbReference type="Proteomes" id="UP001299068"/>
    </source>
</evidence>
<dbReference type="InterPro" id="IPR008670">
    <property type="entry name" value="CoA_reduct_LuxC"/>
</dbReference>
<keyword evidence="3" id="KW-1185">Reference proteome</keyword>
<protein>
    <submittedName>
        <fullName evidence="2">Acyl-CoA reductase</fullName>
    </submittedName>
</protein>
<dbReference type="Proteomes" id="UP001299068">
    <property type="component" value="Unassembled WGS sequence"/>
</dbReference>
<organism evidence="2 3">
    <name type="scientific">Clostridium sardiniense</name>
    <name type="common">Clostridium absonum</name>
    <dbReference type="NCBI Taxonomy" id="29369"/>
    <lineage>
        <taxon>Bacteria</taxon>
        <taxon>Bacillati</taxon>
        <taxon>Bacillota</taxon>
        <taxon>Clostridia</taxon>
        <taxon>Eubacteriales</taxon>
        <taxon>Clostridiaceae</taxon>
        <taxon>Clostridium</taxon>
    </lineage>
</organism>
<reference evidence="2 3" key="1">
    <citation type="journal article" date="2021" name="Cell Host Microbe">
        <title>in vivo commensal control of Clostridioides difficile virulence.</title>
        <authorList>
            <person name="Girinathan B.P."/>
            <person name="Dibenedetto N."/>
            <person name="Worley J.N."/>
            <person name="Peltier J."/>
            <person name="Arrieta-Ortiz M.L."/>
            <person name="Rupa Christinal Immanuel S."/>
            <person name="Lavin R."/>
            <person name="Delaney M.L."/>
            <person name="Cummins C."/>
            <person name="Hoffmann M."/>
            <person name="Luo Y."/>
            <person name="Gonzalez-Escalona N."/>
            <person name="Allard M."/>
            <person name="Onderdonk A.B."/>
            <person name="Gerber G.K."/>
            <person name="Sonenshein A.L."/>
            <person name="Baliga N."/>
            <person name="Dupuy B."/>
            <person name="Bry L."/>
        </authorList>
    </citation>
    <scope>NUCLEOTIDE SEQUENCE [LARGE SCALE GENOMIC DNA]</scope>
    <source>
        <strain evidence="2 3">DSM 599</strain>
    </source>
</reference>
<proteinExistence type="predicted"/>
<accession>A0ABS7KWT7</accession>
<comment type="caution">
    <text evidence="2">The sequence shown here is derived from an EMBL/GenBank/DDBJ whole genome shotgun (WGS) entry which is preliminary data.</text>
</comment>
<evidence type="ECO:0000256" key="1">
    <source>
        <dbReference type="ARBA" id="ARBA00022857"/>
    </source>
</evidence>
<dbReference type="RefSeq" id="WP_221860389.1">
    <property type="nucleotide sequence ID" value="NZ_JAIKTU010000005.1"/>
</dbReference>
<keyword evidence="1" id="KW-0521">NADP</keyword>
<sequence length="430" mass="48966">MIRCYGIDGKFYCNGLEYEDFSCIEKIMKHNISELQGMPIQVMISLLDKYSKRLLISRELADIEGVAYLSLYLKKNNLIRLIKTSLGNLEYLDKFLQVEGGKLLKAQGRGITSHWIAGNVPTLSIYSSFHSLLCRNSNILRIPKEVIKDAIRLFSLLDDIEVEYDGRIYTGVSLLKNICLVYFDSDRMDLNNKMSLISDARVIWGGERAVKEILKLQRKTTCKDLVFGPKYSFAVFDKDAIESSKNNEYFEGLVKDIIAFDQRACSSPQVVFLEKSLCSLEEVGGRLAEAFERINKRAPLTDILEGVAVKIINKRGEYGLSIDKTLVCSKGLDYTILIDRDIKLEEPIGCRTIFLKEVNNVKDIVPLITPRIQCVGVAFENIEKLMEFSNMSTEKGVDRINRVGTMNIYDFPWDGSLVLNELVRWCSVNY</sequence>